<feature type="non-terminal residue" evidence="2">
    <location>
        <position position="198"/>
    </location>
</feature>
<accession>A0A383F3Z6</accession>
<feature type="transmembrane region" description="Helical" evidence="1">
    <location>
        <begin position="90"/>
        <end position="108"/>
    </location>
</feature>
<organism evidence="2">
    <name type="scientific">marine metagenome</name>
    <dbReference type="NCBI Taxonomy" id="408172"/>
    <lineage>
        <taxon>unclassified sequences</taxon>
        <taxon>metagenomes</taxon>
        <taxon>ecological metagenomes</taxon>
    </lineage>
</organism>
<evidence type="ECO:0000256" key="1">
    <source>
        <dbReference type="SAM" id="Phobius"/>
    </source>
</evidence>
<dbReference type="EMBL" id="UINC01230946">
    <property type="protein sequence ID" value="SVE63280.1"/>
    <property type="molecule type" value="Genomic_DNA"/>
</dbReference>
<proteinExistence type="predicted"/>
<dbReference type="AlphaFoldDB" id="A0A383F3Z6"/>
<keyword evidence="1" id="KW-1133">Transmembrane helix</keyword>
<keyword evidence="1" id="KW-0472">Membrane</keyword>
<evidence type="ECO:0000313" key="2">
    <source>
        <dbReference type="EMBL" id="SVE63280.1"/>
    </source>
</evidence>
<name>A0A383F3Z6_9ZZZZ</name>
<sequence length="198" mass="23002">VVMWVFRWLISKTLRKSVDSYKQVNKLLQEQRDLLKPAEQEKIGGVLGRLREAIETPMPREELQGITDRELDKAGKVLKPYPDSWMRDTVEMFLVVFVSVIAFRAFFLQPFKIPTGSMQPTLYGITHVNLLGDKSRPVPGRLGRAGDWFKGVTWYHLKAEGKWRLVKIKDPTPVSFTKPWGSQEFIFETIPERNRVTR</sequence>
<protein>
    <submittedName>
        <fullName evidence="2">Uncharacterized protein</fullName>
    </submittedName>
</protein>
<keyword evidence="1" id="KW-0812">Transmembrane</keyword>
<feature type="non-terminal residue" evidence="2">
    <location>
        <position position="1"/>
    </location>
</feature>
<reference evidence="2" key="1">
    <citation type="submission" date="2018-05" db="EMBL/GenBank/DDBJ databases">
        <authorList>
            <person name="Lanie J.A."/>
            <person name="Ng W.-L."/>
            <person name="Kazmierczak K.M."/>
            <person name="Andrzejewski T.M."/>
            <person name="Davidsen T.M."/>
            <person name="Wayne K.J."/>
            <person name="Tettelin H."/>
            <person name="Glass J.I."/>
            <person name="Rusch D."/>
            <person name="Podicherti R."/>
            <person name="Tsui H.-C.T."/>
            <person name="Winkler M.E."/>
        </authorList>
    </citation>
    <scope>NUCLEOTIDE SEQUENCE</scope>
</reference>
<gene>
    <name evidence="2" type="ORF">METZ01_LOCUS516134</name>
</gene>